<evidence type="ECO:0000313" key="2">
    <source>
        <dbReference type="Proteomes" id="UP000019148"/>
    </source>
</evidence>
<reference evidence="1 2" key="1">
    <citation type="submission" date="2013-12" db="EMBL/GenBank/DDBJ databases">
        <title>Comparative genomics of relapsing fever spirochetes.</title>
        <authorList>
            <person name="Schwan T.G."/>
            <person name="Raffel S.J."/>
            <person name="Porcella S.F."/>
        </authorList>
    </citation>
    <scope>NUCLEOTIDE SEQUENCE [LARGE SCALE GENOMIC DNA]</scope>
    <source>
        <strain evidence="1 2">CR2A</strain>
    </source>
</reference>
<accession>W6TIZ5</accession>
<comment type="caution">
    <text evidence="1">The sequence shown here is derived from an EMBL/GenBank/DDBJ whole genome shotgun (WGS) entry which is preliminary data.</text>
</comment>
<gene>
    <name evidence="1" type="ORF">BDCR2A_01997</name>
</gene>
<dbReference type="Proteomes" id="UP000019148">
    <property type="component" value="Unassembled WGS sequence"/>
</dbReference>
<sequence length="30" mass="3697">MRNQEKVLKRYKDDKSKYRIKKGIEGRDIT</sequence>
<proteinExistence type="predicted"/>
<protein>
    <submittedName>
        <fullName evidence="1">Uncharacterized protein</fullName>
    </submittedName>
</protein>
<dbReference type="AlphaFoldDB" id="W6TIZ5"/>
<organism evidence="1 2">
    <name type="scientific">Borrelia duttonii CR2A</name>
    <dbReference type="NCBI Taxonomy" id="1432657"/>
    <lineage>
        <taxon>Bacteria</taxon>
        <taxon>Pseudomonadati</taxon>
        <taxon>Spirochaetota</taxon>
        <taxon>Spirochaetia</taxon>
        <taxon>Spirochaetales</taxon>
        <taxon>Borreliaceae</taxon>
        <taxon>Borrelia</taxon>
    </lineage>
</organism>
<name>W6TIZ5_9SPIR</name>
<dbReference type="EMBL" id="AZIT01000110">
    <property type="protein sequence ID" value="ETZ17089.1"/>
    <property type="molecule type" value="Genomic_DNA"/>
</dbReference>
<evidence type="ECO:0000313" key="1">
    <source>
        <dbReference type="EMBL" id="ETZ17089.1"/>
    </source>
</evidence>